<organism evidence="8 9">
    <name type="scientific">Tenebrio molitor</name>
    <name type="common">Yellow mealworm beetle</name>
    <dbReference type="NCBI Taxonomy" id="7067"/>
    <lineage>
        <taxon>Eukaryota</taxon>
        <taxon>Metazoa</taxon>
        <taxon>Ecdysozoa</taxon>
        <taxon>Arthropoda</taxon>
        <taxon>Hexapoda</taxon>
        <taxon>Insecta</taxon>
        <taxon>Pterygota</taxon>
        <taxon>Neoptera</taxon>
        <taxon>Endopterygota</taxon>
        <taxon>Coleoptera</taxon>
        <taxon>Polyphaga</taxon>
        <taxon>Cucujiformia</taxon>
        <taxon>Tenebrionidae</taxon>
        <taxon>Tenebrio</taxon>
    </lineage>
</organism>
<feature type="domain" description="TM2" evidence="7">
    <location>
        <begin position="235"/>
        <end position="282"/>
    </location>
</feature>
<evidence type="ECO:0000256" key="6">
    <source>
        <dbReference type="SAM" id="Phobius"/>
    </source>
</evidence>
<name>A0A8J6H6P0_TENMO</name>
<feature type="transmembrane region" description="Helical" evidence="6">
    <location>
        <begin position="176"/>
        <end position="195"/>
    </location>
</feature>
<keyword evidence="3 6" id="KW-1133">Transmembrane helix</keyword>
<keyword evidence="9" id="KW-1185">Reference proteome</keyword>
<evidence type="ECO:0000256" key="1">
    <source>
        <dbReference type="ARBA" id="ARBA00004141"/>
    </source>
</evidence>
<dbReference type="EMBL" id="JABDTM020028341">
    <property type="protein sequence ID" value="KAH0809104.1"/>
    <property type="molecule type" value="Genomic_DNA"/>
</dbReference>
<evidence type="ECO:0000256" key="4">
    <source>
        <dbReference type="ARBA" id="ARBA00023136"/>
    </source>
</evidence>
<protein>
    <recommendedName>
        <fullName evidence="7">TM2 domain-containing protein</fullName>
    </recommendedName>
</protein>
<sequence>MNEANPKNVLAIEEEDRQQGLPRVHQRGFKDPGLDEDWQAQSRGKAEDKNVSKNAEGDDKNCKVHSVLLVFSKLSPVHLEIGEQISSLKSTDFHCSKFQFKCSCAKKAETTRVLLLRVYPTFVGNPTFLEPCWSVPGPSVVFSFVGRIETWSSGLVRTDHAQADQPRGCREKKPNIFFAVSFAVGFDACSGVIFITGTPRGQCALDHRGALPGFIDPCEFYIKLAKMQRGSTAGRKSIVWAYVCWLFGGIFGLHLFYLERDAHAFLTWSTLGGYGLGWLADITKIPRYVKDCNDDPKFLEELGERMRRNKKVNNPRLPKTRH</sequence>
<gene>
    <name evidence="8" type="ORF">GEV33_013687</name>
</gene>
<dbReference type="PANTHER" id="PTHR44733:SF1">
    <property type="entry name" value="DNAJ HOMOLOG SUBFAMILY C MEMBER 22"/>
    <property type="match status" value="1"/>
</dbReference>
<accession>A0A8J6H6P0</accession>
<comment type="subcellular location">
    <subcellularLocation>
        <location evidence="1">Membrane</location>
        <topology evidence="1">Multi-pass membrane protein</topology>
    </subcellularLocation>
</comment>
<keyword evidence="4 6" id="KW-0472">Membrane</keyword>
<dbReference type="Proteomes" id="UP000719412">
    <property type="component" value="Unassembled WGS sequence"/>
</dbReference>
<evidence type="ECO:0000259" key="7">
    <source>
        <dbReference type="Pfam" id="PF05154"/>
    </source>
</evidence>
<evidence type="ECO:0000256" key="3">
    <source>
        <dbReference type="ARBA" id="ARBA00022989"/>
    </source>
</evidence>
<evidence type="ECO:0000313" key="8">
    <source>
        <dbReference type="EMBL" id="KAH0809104.1"/>
    </source>
</evidence>
<feature type="region of interest" description="Disordered" evidence="5">
    <location>
        <begin position="1"/>
        <end position="57"/>
    </location>
</feature>
<feature type="compositionally biased region" description="Basic and acidic residues" evidence="5">
    <location>
        <begin position="44"/>
        <end position="57"/>
    </location>
</feature>
<evidence type="ECO:0000256" key="2">
    <source>
        <dbReference type="ARBA" id="ARBA00022692"/>
    </source>
</evidence>
<reference evidence="8" key="2">
    <citation type="submission" date="2021-08" db="EMBL/GenBank/DDBJ databases">
        <authorList>
            <person name="Eriksson T."/>
        </authorList>
    </citation>
    <scope>NUCLEOTIDE SEQUENCE</scope>
    <source>
        <strain evidence="8">Stoneville</strain>
        <tissue evidence="8">Whole head</tissue>
    </source>
</reference>
<dbReference type="GO" id="GO:0016020">
    <property type="term" value="C:membrane"/>
    <property type="evidence" value="ECO:0007669"/>
    <property type="project" value="UniProtKB-SubCell"/>
</dbReference>
<evidence type="ECO:0000313" key="9">
    <source>
        <dbReference type="Proteomes" id="UP000719412"/>
    </source>
</evidence>
<dbReference type="Pfam" id="PF05154">
    <property type="entry name" value="TM2"/>
    <property type="match status" value="1"/>
</dbReference>
<dbReference type="PANTHER" id="PTHR44733">
    <property type="entry name" value="DNAJ HOMOLOG SUBFAMILY C MEMBER 22"/>
    <property type="match status" value="1"/>
</dbReference>
<comment type="caution">
    <text evidence="8">The sequence shown here is derived from an EMBL/GenBank/DDBJ whole genome shotgun (WGS) entry which is preliminary data.</text>
</comment>
<reference evidence="8" key="1">
    <citation type="journal article" date="2020" name="J Insects Food Feed">
        <title>The yellow mealworm (Tenebrio molitor) genome: a resource for the emerging insects as food and feed industry.</title>
        <authorList>
            <person name="Eriksson T."/>
            <person name="Andere A."/>
            <person name="Kelstrup H."/>
            <person name="Emery V."/>
            <person name="Picard C."/>
        </authorList>
    </citation>
    <scope>NUCLEOTIDE SEQUENCE</scope>
    <source>
        <strain evidence="8">Stoneville</strain>
        <tissue evidence="8">Whole head</tissue>
    </source>
</reference>
<proteinExistence type="predicted"/>
<dbReference type="AlphaFoldDB" id="A0A8J6H6P0"/>
<keyword evidence="2 6" id="KW-0812">Transmembrane</keyword>
<dbReference type="InterPro" id="IPR007829">
    <property type="entry name" value="TM2"/>
</dbReference>
<feature type="transmembrane region" description="Helical" evidence="6">
    <location>
        <begin position="237"/>
        <end position="257"/>
    </location>
</feature>
<evidence type="ECO:0000256" key="5">
    <source>
        <dbReference type="SAM" id="MobiDB-lite"/>
    </source>
</evidence>